<evidence type="ECO:0008006" key="3">
    <source>
        <dbReference type="Google" id="ProtNLM"/>
    </source>
</evidence>
<organism evidence="1 2">
    <name type="scientific">Paenibacillus odorifer</name>
    <dbReference type="NCBI Taxonomy" id="189426"/>
    <lineage>
        <taxon>Bacteria</taxon>
        <taxon>Bacillati</taxon>
        <taxon>Bacillota</taxon>
        <taxon>Bacilli</taxon>
        <taxon>Bacillales</taxon>
        <taxon>Paenibacillaceae</taxon>
        <taxon>Paenibacillus</taxon>
    </lineage>
</organism>
<name>A0ABX3GEF9_9BACL</name>
<dbReference type="InterPro" id="IPR013762">
    <property type="entry name" value="Integrase-like_cat_sf"/>
</dbReference>
<dbReference type="Gene3D" id="1.10.443.10">
    <property type="entry name" value="Intergrase catalytic core"/>
    <property type="match status" value="1"/>
</dbReference>
<sequence length="79" mass="9029">MITLALTSRLWRGELLGLEWKRLDFSNGILDVSQSMIHALKGEIIVKSPKTKTSFESSITKFHVKGAKRILRLYIARTK</sequence>
<evidence type="ECO:0000313" key="1">
    <source>
        <dbReference type="EMBL" id="OMD06278.1"/>
    </source>
</evidence>
<gene>
    <name evidence="1" type="ORF">BSO21_30955</name>
</gene>
<evidence type="ECO:0000313" key="2">
    <source>
        <dbReference type="Proteomes" id="UP000187158"/>
    </source>
</evidence>
<proteinExistence type="predicted"/>
<dbReference type="Proteomes" id="UP000187158">
    <property type="component" value="Unassembled WGS sequence"/>
</dbReference>
<keyword evidence="2" id="KW-1185">Reference proteome</keyword>
<protein>
    <recommendedName>
        <fullName evidence="3">Tyr recombinase domain-containing protein</fullName>
    </recommendedName>
</protein>
<dbReference type="EMBL" id="MPVP01000437">
    <property type="protein sequence ID" value="OMD06278.1"/>
    <property type="molecule type" value="Genomic_DNA"/>
</dbReference>
<reference evidence="1 2" key="1">
    <citation type="submission" date="2016-11" db="EMBL/GenBank/DDBJ databases">
        <title>Paenibacillus species isolates.</title>
        <authorList>
            <person name="Beno S.M."/>
        </authorList>
    </citation>
    <scope>NUCLEOTIDE SEQUENCE [LARGE SCALE GENOMIC DNA]</scope>
    <source>
        <strain evidence="1 2">FSL H7-0433</strain>
    </source>
</reference>
<accession>A0ABX3GEF9</accession>
<comment type="caution">
    <text evidence="1">The sequence shown here is derived from an EMBL/GenBank/DDBJ whole genome shotgun (WGS) entry which is preliminary data.</text>
</comment>